<dbReference type="Pfam" id="PF14617">
    <property type="entry name" value="CMS1"/>
    <property type="match status" value="1"/>
</dbReference>
<keyword evidence="3" id="KW-1185">Reference proteome</keyword>
<dbReference type="OrthoDB" id="1929311at2759"/>
<dbReference type="OMA" id="CVGTPAR"/>
<dbReference type="Proteomes" id="UP000006310">
    <property type="component" value="Chromosome 2"/>
</dbReference>
<evidence type="ECO:0008006" key="4">
    <source>
        <dbReference type="Google" id="ProtNLM"/>
    </source>
</evidence>
<feature type="compositionally biased region" description="Acidic residues" evidence="1">
    <location>
        <begin position="1"/>
        <end position="24"/>
    </location>
</feature>
<dbReference type="InterPro" id="IPR032704">
    <property type="entry name" value="Cms1"/>
</dbReference>
<dbReference type="RefSeq" id="XP_022463194.1">
    <property type="nucleotide sequence ID" value="XM_022606505.1"/>
</dbReference>
<dbReference type="AlphaFoldDB" id="J7RHD1"/>
<feature type="region of interest" description="Disordered" evidence="1">
    <location>
        <begin position="1"/>
        <end position="73"/>
    </location>
</feature>
<reference evidence="3" key="2">
    <citation type="submission" date="2012-08" db="EMBL/GenBank/DDBJ databases">
        <title>Genome sequence of Kazachstania naganishii.</title>
        <authorList>
            <person name="Gordon J.L."/>
            <person name="Armisen D."/>
            <person name="Proux-Wera E."/>
            <person name="OhEigeartaigh S.S."/>
            <person name="Byrne K.P."/>
            <person name="Wolfe K.H."/>
        </authorList>
    </citation>
    <scope>NUCLEOTIDE SEQUENCE [LARGE SCALE GENOMIC DNA]</scope>
    <source>
        <strain evidence="3">ATCC MYA-139 / BCRC 22969 / CBS 8797 / CCRC 22969 / KCTC 17520 / NBRC 10181 / NCYC 3082</strain>
    </source>
</reference>
<evidence type="ECO:0000256" key="1">
    <source>
        <dbReference type="SAM" id="MobiDB-lite"/>
    </source>
</evidence>
<evidence type="ECO:0000313" key="3">
    <source>
        <dbReference type="Proteomes" id="UP000006310"/>
    </source>
</evidence>
<sequence length="294" mass="32966">MSNPDELEDGLLYDYEETVEDAPASDEGSTAGFDAEGESASERKRPLESDTAEAVPEAGLSKRQKKLQKKGSLLSKKREQIQYEIAKRKSLASATPEEVSEYFATVIRGKNPDLSALELEGLYLKKNEFLSSAGFTHDRDLDHFQEFMTQFSRAPRALILCMSNMRVADVTRALGGSKTCLKLFAKNKLEDDVARVEEVLLSANTKNNSNKKNKKLKKKNDLLKFLVTTPTRLSKILESTEALFQGKDKLDIILDASFLDAKDQSVLTFENNYIMCQTLRTVLDKKSSVKILSY</sequence>
<evidence type="ECO:0000313" key="2">
    <source>
        <dbReference type="EMBL" id="CCK68948.1"/>
    </source>
</evidence>
<accession>J7RHD1</accession>
<dbReference type="GeneID" id="34524598"/>
<dbReference type="EMBL" id="HE978315">
    <property type="protein sequence ID" value="CCK68948.1"/>
    <property type="molecule type" value="Genomic_DNA"/>
</dbReference>
<reference evidence="2 3" key="1">
    <citation type="journal article" date="2011" name="Proc. Natl. Acad. Sci. U.S.A.">
        <title>Evolutionary erosion of yeast sex chromosomes by mating-type switching accidents.</title>
        <authorList>
            <person name="Gordon J.L."/>
            <person name="Armisen D."/>
            <person name="Proux-Wera E."/>
            <person name="Oheigeartaigh S.S."/>
            <person name="Byrne K.P."/>
            <person name="Wolfe K.H."/>
        </authorList>
    </citation>
    <scope>NUCLEOTIDE SEQUENCE [LARGE SCALE GENOMIC DNA]</scope>
    <source>
        <strain evidence="3">ATCC MYA-139 / BCRC 22969 / CBS 8797 / CCRC 22969 / KCTC 17520 / NBRC 10181 / NCYC 3082</strain>
    </source>
</reference>
<name>J7RHD1_HUIN7</name>
<dbReference type="PANTHER" id="PTHR24030">
    <property type="entry name" value="PROTEIN CMSS1"/>
    <property type="match status" value="1"/>
</dbReference>
<dbReference type="KEGG" id="kng:KNAG_0B05160"/>
<dbReference type="eggNOG" id="KOG3089">
    <property type="taxonomic scope" value="Eukaryota"/>
</dbReference>
<dbReference type="HOGENOM" id="CLU_082468_0_0_1"/>
<proteinExistence type="predicted"/>
<dbReference type="GO" id="GO:0005634">
    <property type="term" value="C:nucleus"/>
    <property type="evidence" value="ECO:0007669"/>
    <property type="project" value="TreeGrafter"/>
</dbReference>
<dbReference type="GO" id="GO:0030686">
    <property type="term" value="C:90S preribosome"/>
    <property type="evidence" value="ECO:0007669"/>
    <property type="project" value="TreeGrafter"/>
</dbReference>
<dbReference type="PANTHER" id="PTHR24030:SF0">
    <property type="entry name" value="PROTEIN CMSS1"/>
    <property type="match status" value="1"/>
</dbReference>
<protein>
    <recommendedName>
        <fullName evidence="4">Protein CMS1</fullName>
    </recommendedName>
</protein>
<gene>
    <name evidence="2" type="primary">KNAG0B05160</name>
    <name evidence="2" type="ordered locus">KNAG_0B05160</name>
</gene>
<dbReference type="STRING" id="1071383.J7RHD1"/>
<organism evidence="2 3">
    <name type="scientific">Huiozyma naganishii (strain ATCC MYA-139 / BCRC 22969 / CBS 8797 / KCTC 17520 / NBRC 10181 / NCYC 3082 / Yp74L-3)</name>
    <name type="common">Yeast</name>
    <name type="synonym">Kazachstania naganishii</name>
    <dbReference type="NCBI Taxonomy" id="1071383"/>
    <lineage>
        <taxon>Eukaryota</taxon>
        <taxon>Fungi</taxon>
        <taxon>Dikarya</taxon>
        <taxon>Ascomycota</taxon>
        <taxon>Saccharomycotina</taxon>
        <taxon>Saccharomycetes</taxon>
        <taxon>Saccharomycetales</taxon>
        <taxon>Saccharomycetaceae</taxon>
        <taxon>Huiozyma</taxon>
    </lineage>
</organism>